<evidence type="ECO:0000256" key="17">
    <source>
        <dbReference type="PROSITE-ProRule" id="PRU00276"/>
    </source>
</evidence>
<reference evidence="22" key="1">
    <citation type="submission" date="2021-11" db="EMBL/GenBank/DDBJ databases">
        <authorList>
            <person name="Schell T."/>
        </authorList>
    </citation>
    <scope>NUCLEOTIDE SEQUENCE</scope>
    <source>
        <strain evidence="22">M5</strain>
    </source>
</reference>
<accession>A0A8J2S809</accession>
<comment type="caution">
    <text evidence="22">The sequence shown here is derived from an EMBL/GenBank/DDBJ whole genome shotgun (WGS) entry which is preliminary data.</text>
</comment>
<feature type="domain" description="GON" evidence="21">
    <location>
        <begin position="2051"/>
        <end position="2259"/>
    </location>
</feature>
<dbReference type="InterPro" id="IPR000884">
    <property type="entry name" value="TSP1_rpt"/>
</dbReference>
<dbReference type="InterPro" id="IPR050439">
    <property type="entry name" value="ADAMTS_ADAMTS-like"/>
</dbReference>
<dbReference type="InterPro" id="IPR041645">
    <property type="entry name" value="ADAMTS_CR_2"/>
</dbReference>
<evidence type="ECO:0008006" key="24">
    <source>
        <dbReference type="Google" id="ProtNLM"/>
    </source>
</evidence>
<feature type="transmembrane region" description="Helical" evidence="19">
    <location>
        <begin position="28"/>
        <end position="51"/>
    </location>
</feature>
<keyword evidence="8" id="KW-0378">Hydrolase</keyword>
<dbReference type="GO" id="GO:0006508">
    <property type="term" value="P:proteolysis"/>
    <property type="evidence" value="ECO:0007669"/>
    <property type="project" value="UniProtKB-KW"/>
</dbReference>
<gene>
    <name evidence="22" type="ORF">DGAL_LOCUS16195</name>
</gene>
<keyword evidence="5 15" id="KW-0479">Metal-binding</keyword>
<dbReference type="Pfam" id="PF19236">
    <property type="entry name" value="ADAMTS_CR_3"/>
    <property type="match status" value="1"/>
</dbReference>
<dbReference type="PANTHER" id="PTHR13723">
    <property type="entry name" value="ADAMTS A DISINTEGRIN AND METALLOPROTEASE WITH THROMBOSPONDIN MOTIFS PROTEASE"/>
    <property type="match status" value="1"/>
</dbReference>
<keyword evidence="19" id="KW-0812">Transmembrane</keyword>
<dbReference type="Gene3D" id="2.20.100.10">
    <property type="entry name" value="Thrombospondin type-1 (TSP1) repeat"/>
    <property type="match status" value="10"/>
</dbReference>
<dbReference type="InterPro" id="IPR013273">
    <property type="entry name" value="ADAMTS/ADAMTS-like"/>
</dbReference>
<dbReference type="Pfam" id="PF19030">
    <property type="entry name" value="TSP1_ADAMTS"/>
    <property type="match status" value="10"/>
</dbReference>
<feature type="disulfide bond" evidence="16">
    <location>
        <begin position="626"/>
        <end position="647"/>
    </location>
</feature>
<feature type="disulfide bond" evidence="16">
    <location>
        <begin position="660"/>
        <end position="671"/>
    </location>
</feature>
<comment type="caution">
    <text evidence="17">Lacks conserved residue(s) required for the propagation of feature annotation.</text>
</comment>
<evidence type="ECO:0000256" key="4">
    <source>
        <dbReference type="ARBA" id="ARBA00022670"/>
    </source>
</evidence>
<dbReference type="GO" id="GO:0004222">
    <property type="term" value="F:metalloendopeptidase activity"/>
    <property type="evidence" value="ECO:0007669"/>
    <property type="project" value="InterPro"/>
</dbReference>
<feature type="compositionally biased region" description="Low complexity" evidence="18">
    <location>
        <begin position="1"/>
        <end position="12"/>
    </location>
</feature>
<dbReference type="Gene3D" id="3.40.1620.60">
    <property type="match status" value="2"/>
</dbReference>
<feature type="domain" description="Peptidase M12B" evidence="20">
    <location>
        <begin position="328"/>
        <end position="501"/>
    </location>
</feature>
<dbReference type="Pfam" id="PF00090">
    <property type="entry name" value="TSP_1"/>
    <property type="match status" value="1"/>
</dbReference>
<feature type="binding site" evidence="15">
    <location>
        <position position="519"/>
    </location>
    <ligand>
        <name>Zn(2+)</name>
        <dbReference type="ChEBI" id="CHEBI:29105"/>
        <note>catalytic</note>
    </ligand>
</feature>
<evidence type="ECO:0000256" key="6">
    <source>
        <dbReference type="ARBA" id="ARBA00022729"/>
    </source>
</evidence>
<organism evidence="22 23">
    <name type="scientific">Daphnia galeata</name>
    <dbReference type="NCBI Taxonomy" id="27404"/>
    <lineage>
        <taxon>Eukaryota</taxon>
        <taxon>Metazoa</taxon>
        <taxon>Ecdysozoa</taxon>
        <taxon>Arthropoda</taxon>
        <taxon>Crustacea</taxon>
        <taxon>Branchiopoda</taxon>
        <taxon>Diplostraca</taxon>
        <taxon>Cladocera</taxon>
        <taxon>Anomopoda</taxon>
        <taxon>Daphniidae</taxon>
        <taxon>Daphnia</taxon>
    </lineage>
</organism>
<evidence type="ECO:0000256" key="9">
    <source>
        <dbReference type="ARBA" id="ARBA00022833"/>
    </source>
</evidence>
<feature type="binding site" evidence="15">
    <location>
        <position position="437"/>
    </location>
    <ligand>
        <name>Ca(2+)</name>
        <dbReference type="ChEBI" id="CHEBI:29108"/>
        <label>2</label>
    </ligand>
</feature>
<feature type="disulfide bond" evidence="16">
    <location>
        <begin position="632"/>
        <end position="666"/>
    </location>
</feature>
<feature type="region of interest" description="Disordered" evidence="18">
    <location>
        <begin position="391"/>
        <end position="415"/>
    </location>
</feature>
<dbReference type="GO" id="GO:0030198">
    <property type="term" value="P:extracellular matrix organization"/>
    <property type="evidence" value="ECO:0007669"/>
    <property type="project" value="InterPro"/>
</dbReference>
<feature type="compositionally biased region" description="Low complexity" evidence="18">
    <location>
        <begin position="1067"/>
        <end position="1081"/>
    </location>
</feature>
<evidence type="ECO:0000259" key="20">
    <source>
        <dbReference type="PROSITE" id="PS50215"/>
    </source>
</evidence>
<keyword evidence="11" id="KW-0482">Metalloprotease</keyword>
<feature type="region of interest" description="Disordered" evidence="18">
    <location>
        <begin position="1"/>
        <end position="21"/>
    </location>
</feature>
<keyword evidence="7" id="KW-0677">Repeat</keyword>
<keyword evidence="12 16" id="KW-1015">Disulfide bond</keyword>
<evidence type="ECO:0000259" key="21">
    <source>
        <dbReference type="PROSITE" id="PS51046"/>
    </source>
</evidence>
<feature type="compositionally biased region" description="Low complexity" evidence="18">
    <location>
        <begin position="392"/>
        <end position="403"/>
    </location>
</feature>
<dbReference type="Gene3D" id="2.60.120.830">
    <property type="match status" value="1"/>
</dbReference>
<dbReference type="Pfam" id="PF01421">
    <property type="entry name" value="Reprolysin"/>
    <property type="match status" value="1"/>
</dbReference>
<feature type="binding site" evidence="15">
    <location>
        <position position="497"/>
    </location>
    <ligand>
        <name>Zn(2+)</name>
        <dbReference type="ChEBI" id="CHEBI:29105"/>
        <note>catalytic</note>
    </ligand>
</feature>
<dbReference type="GO" id="GO:0008270">
    <property type="term" value="F:zinc ion binding"/>
    <property type="evidence" value="ECO:0007669"/>
    <property type="project" value="InterPro"/>
</dbReference>
<dbReference type="SMART" id="SM00209">
    <property type="entry name" value="TSP1"/>
    <property type="match status" value="12"/>
</dbReference>
<dbReference type="Proteomes" id="UP000789390">
    <property type="component" value="Unassembled WGS sequence"/>
</dbReference>
<evidence type="ECO:0000256" key="3">
    <source>
        <dbReference type="ARBA" id="ARBA00022530"/>
    </source>
</evidence>
<evidence type="ECO:0000313" key="22">
    <source>
        <dbReference type="EMBL" id="CAH0112475.1"/>
    </source>
</evidence>
<sequence>MANKNSSNYYENKSQDEKRQKSDRCRRWHGYLIISIAIGSCLVALLVGPLWSLIAGQSISNDRTTTTGRHTNTWRRTKPEADIQFNSDGGGALYVWPQRLADDDIVQGTNERHYRRRRDLVWHPHPSYQLTLQDGTSWGRLDLEPAGDDELFVSGRADVVQLIDEANNISSSMKPADWRPLRGCFYRGQVQSTPHNRNPGAAAPGRDSKVVLSLCHGLTGHIRTSGGSFFIEPSPLSASSVDGVRVDDSETTGVVRHVIYRVRHPFRFEQPLQSFTTTTPAAPGDESLHLRKAAVSTSSGAPTTADEREEVVEDVGGRRRRRSVSQERFVEILVVADGKMVSYHGDNLVHYILTLMSVVSLIYKDASLGNPVQIAVVRMLLLKDQEFVLTTSSSNGDDSSSSSKESHEILDSRPGKSASEMLRNFCKWQRVFNDMDDSSPYHHDTALLLTRENICRNPQMQKCDTLGLAELGTMCDSSNSCSIVQDNGLSAAFTIAHELGHVHSSSCSSGGTLFLLMSHDISITEHATRRRFQVSAICRVDGRRSQCHVEDAGSQHFPMGLVQLQSLFHHRVSRVSHILAAMANVYWINRRRIYWMLIVRQKKLPGENFDENKQCELVFGHGSKICPYMPPCKRLWCTTSGGEQEGCRTQHMPWADGTACGRGRWCRHGTCLSRDVKSLEPVDGNWGSWQEWMMGTCSRTCGGGVQRSTRNCDNPAPSNGGTFCLGKRVRYRSCNIQECPVGTPDFREKQCSDFNSNNFNIQGLPADVKWVPKYAGISVKDRCRLYCRVEQSSAYYLLKDKVIDGTSCGPDTDDICVNGICKPASCNHVLGRKEQLDLCGVCGGDNSTCVILNGGYNSTQYGYNTVTRIPAGSSSLDIRQRGYQGSNRDDNYLALMDPQTGEYLLNGNFVVSMFQKTIQFGGTTIEYTGSDAVVERLNSSKPLKKDVVVQVLSVGNLYSPDIWYQYVVSRAEGKSPSYHWKLQEQWSACSKLCHGQQFRKPICVQASGGFQKMPEEYCSASPPPPPTETQPCQTQCILRWRVIHHSECSAHCGMGVRNVTKQCEQETLLPQQQQQHQPSTHTMPVDDRHCRHLNDPPPDTEPCKGTCHSAHWQFFPWSQCSLTCGGGVQTRKAHCVDLNGRVIADSNCPIEERVLRQSCHMESCPRWEVGEWTPCSVSCGTGERQRGYWCQLENHVIAKSYCYPVRPPVHKEACHMGDCPQWHATQWGQCSVTCGVGQAERIVGCRLENGSVVDSTYCAGQDRPASVQQCVEYPCPTEPPTTTSTSTQPTPTTQQPSTTAVFPTSAVPAASLALAGFRPQPIEIQNIDPAINSLDPTEWNPESNDIPRIVAAWRTGTWGQCSSTCDGGYRMRTVVCYDMMASREVDQAHCSDPAPVGVEKCAIHPCAAWIPHNWTSCSVTCGMGVSVRVVECQYLLNNSGAPDEMCSALEKPPTEKSCSAALAVCIGSPISHSVSVEHNHTSKMPQWRTGSWGSCSKTCGAGFKRRQVVCHDELFKDSDGCIPAKRPQDTVHCNTDPCPTWSSGEWSSCSKSCGGGTQTRPVTCRDHLGQTLPDHRCHPAGRPEYSQNCHIDPCPTEPPVPEKSYRWKTAAWTTVGELNSTSTETTLSDARSDTNTTASLTLETSLSSPTKTFDSFDEQTTTDLIPTPTTTTTTTTTVQFVTLTSQVSVAEQHHTSVTTTPTLTTLSTALDLSPDITNTSLYATSVTEFISAPVNATTIPSFVPSDPEIPVTLTTLATTPSTEPSSSSTLTSTTTVSSTELSSSSIGSSTTTSVSTVTMEPHRPVTFDWNSYTSPYGSMTPSTRQMTTSSSARLFPVSLPHRPTYAYFANYYRFDSPTCSKTCGKGDQYREVYCQEIEGRVRVDENRCPESSRPRSRRGCNKAACPYSWEVENWSECSHPCGAGIQHRRVTCHRVNAYEWIDPEPVSFGCNSTQRPTEMQECHLGNCHALYVWRASAWQPCTMSKCGRQGFQKRSLACVNSRTGSRVSRSYCPQEFRPIRKRRCRASPCQCFIQTDLMIIDLTNNNFCAGGYVSCKDVQSRSGKEKDGKTPLPDGPYTLIVAGKNMTIYCHLMNTTSPLEYLTLTTGHQDNYAEVYDKTLIRPDSCPYQGARKDSCDCFFNRRSTGTTSFNKIRLNVTSLRVDSHDFTFARLVRGHQMVGYGEAGDCYSTANCPQGRFSINLQGTGLRVSPHTSWAGHGHRSSLWINRLEDNQKIQGKCGGYCGRCSPDPHAGLKLDVV</sequence>
<keyword evidence="4" id="KW-0645">Protease</keyword>
<feature type="binding site" evidence="15">
    <location>
        <position position="331"/>
    </location>
    <ligand>
        <name>Ca(2+)</name>
        <dbReference type="ChEBI" id="CHEBI:29108"/>
        <label>2</label>
    </ligand>
</feature>
<dbReference type="GO" id="GO:0005604">
    <property type="term" value="C:basement membrane"/>
    <property type="evidence" value="ECO:0007669"/>
    <property type="project" value="UniProtKB-SubCell"/>
</dbReference>
<dbReference type="InterPro" id="IPR012314">
    <property type="entry name" value="Pept_M12B_GON-ADAMTSs"/>
</dbReference>
<feature type="binding site" evidence="15">
    <location>
        <position position="501"/>
    </location>
    <ligand>
        <name>Zn(2+)</name>
        <dbReference type="ChEBI" id="CHEBI:29105"/>
        <note>catalytic</note>
    </ligand>
</feature>
<evidence type="ECO:0000256" key="16">
    <source>
        <dbReference type="PIRSR" id="PIRSR613273-3"/>
    </source>
</evidence>
<dbReference type="InterPro" id="IPR036383">
    <property type="entry name" value="TSP1_rpt_sf"/>
</dbReference>
<evidence type="ECO:0000256" key="14">
    <source>
        <dbReference type="PIRSR" id="PIRSR613273-1"/>
    </source>
</evidence>
<evidence type="ECO:0000256" key="5">
    <source>
        <dbReference type="ARBA" id="ARBA00022723"/>
    </source>
</evidence>
<feature type="disulfide bond" evidence="16">
    <location>
        <begin position="712"/>
        <end position="724"/>
    </location>
</feature>
<comment type="subcellular location">
    <subcellularLocation>
        <location evidence="1">Secreted</location>
        <location evidence="1">Extracellular space</location>
        <location evidence="1">Extracellular matrix</location>
        <location evidence="1">Basement membrane</location>
    </subcellularLocation>
</comment>
<keyword evidence="9 15" id="KW-0862">Zinc</keyword>
<dbReference type="InterPro" id="IPR045371">
    <property type="entry name" value="ADAMTS_CR_3"/>
</dbReference>
<dbReference type="Pfam" id="PF17771">
    <property type="entry name" value="ADAMTS_CR_2"/>
    <property type="match status" value="1"/>
</dbReference>
<dbReference type="FunFam" id="2.20.100.10:FF:000006">
    <property type="entry name" value="A disintegrin and metalloproteinase with thrombospondin motifs 1"/>
    <property type="match status" value="1"/>
</dbReference>
<keyword evidence="3" id="KW-0272">Extracellular matrix</keyword>
<feature type="binding site" evidence="15">
    <location>
        <position position="331"/>
    </location>
    <ligand>
        <name>Ca(2+)</name>
        <dbReference type="ChEBI" id="CHEBI:29108"/>
        <label>1</label>
    </ligand>
</feature>
<dbReference type="PANTHER" id="PTHR13723:SF278">
    <property type="entry name" value="ADAM METALLOPEPTIDASE WITH THROMBOSPONDIN TYPE 1 MOTIF A, ISOFORM B"/>
    <property type="match status" value="1"/>
</dbReference>
<feature type="compositionally biased region" description="Basic and acidic residues" evidence="18">
    <location>
        <begin position="404"/>
        <end position="414"/>
    </location>
</feature>
<dbReference type="Gene3D" id="3.40.390.10">
    <property type="entry name" value="Collagenase (Catalytic Domain)"/>
    <property type="match status" value="1"/>
</dbReference>
<evidence type="ECO:0000256" key="15">
    <source>
        <dbReference type="PIRSR" id="PIRSR613273-2"/>
    </source>
</evidence>
<feature type="disulfide bond" evidence="16">
    <location>
        <begin position="701"/>
        <end position="739"/>
    </location>
</feature>
<dbReference type="Pfam" id="PF08685">
    <property type="entry name" value="GON"/>
    <property type="match status" value="1"/>
</dbReference>
<name>A0A8J2S809_9CRUS</name>
<dbReference type="PROSITE" id="PS50092">
    <property type="entry name" value="TSP1"/>
    <property type="match status" value="11"/>
</dbReference>
<dbReference type="SUPFAM" id="SSF82895">
    <property type="entry name" value="TSP-1 type 1 repeat"/>
    <property type="match status" value="12"/>
</dbReference>
<evidence type="ECO:0000256" key="1">
    <source>
        <dbReference type="ARBA" id="ARBA00004302"/>
    </source>
</evidence>
<keyword evidence="15" id="KW-0106">Calcium</keyword>
<evidence type="ECO:0000256" key="13">
    <source>
        <dbReference type="ARBA" id="ARBA00023180"/>
    </source>
</evidence>
<feature type="compositionally biased region" description="Low complexity" evidence="18">
    <location>
        <begin position="1280"/>
        <end position="1299"/>
    </location>
</feature>
<keyword evidence="19" id="KW-1133">Transmembrane helix</keyword>
<evidence type="ECO:0000256" key="8">
    <source>
        <dbReference type="ARBA" id="ARBA00022801"/>
    </source>
</evidence>
<proteinExistence type="predicted"/>
<keyword evidence="19" id="KW-0472">Membrane</keyword>
<feature type="binding site" evidence="15">
    <location>
        <position position="444"/>
    </location>
    <ligand>
        <name>Ca(2+)</name>
        <dbReference type="ChEBI" id="CHEBI:29108"/>
        <label>1</label>
    </ligand>
</feature>
<dbReference type="FunFam" id="2.60.120.830:FF:000001">
    <property type="entry name" value="A disintegrin and metalloproteinase with thrombospondin motifs 1"/>
    <property type="match status" value="1"/>
</dbReference>
<feature type="region of interest" description="Disordered" evidence="18">
    <location>
        <begin position="1067"/>
        <end position="1088"/>
    </location>
</feature>
<keyword evidence="10" id="KW-0084">Basement membrane</keyword>
<evidence type="ECO:0000256" key="11">
    <source>
        <dbReference type="ARBA" id="ARBA00023049"/>
    </source>
</evidence>
<dbReference type="PROSITE" id="PS51046">
    <property type="entry name" value="GON"/>
    <property type="match status" value="1"/>
</dbReference>
<dbReference type="FunFam" id="2.20.100.10:FF:000005">
    <property type="entry name" value="ADAM metallopeptidase with thrombospondin type 1 motif 9"/>
    <property type="match status" value="5"/>
</dbReference>
<feature type="active site" evidence="14 17">
    <location>
        <position position="498"/>
    </location>
</feature>
<comment type="cofactor">
    <cofactor evidence="15">
        <name>Zn(2+)</name>
        <dbReference type="ChEBI" id="CHEBI:29105"/>
    </cofactor>
    <text evidence="15">Binds 1 zinc ion per subunit.</text>
</comment>
<protein>
    <recommendedName>
        <fullName evidence="24">A disintegrin and metalloproteinase with thrombospondin motifs 9</fullName>
    </recommendedName>
</protein>
<dbReference type="SUPFAM" id="SSF55486">
    <property type="entry name" value="Metalloproteases ('zincins'), catalytic domain"/>
    <property type="match status" value="1"/>
</dbReference>
<evidence type="ECO:0000256" key="19">
    <source>
        <dbReference type="SAM" id="Phobius"/>
    </source>
</evidence>
<evidence type="ECO:0000256" key="12">
    <source>
        <dbReference type="ARBA" id="ARBA00023157"/>
    </source>
</evidence>
<evidence type="ECO:0000256" key="7">
    <source>
        <dbReference type="ARBA" id="ARBA00022737"/>
    </source>
</evidence>
<keyword evidence="6" id="KW-0732">Signal</keyword>
<feature type="disulfide bond" evidence="16">
    <location>
        <begin position="426"/>
        <end position="481"/>
    </location>
</feature>
<dbReference type="InterPro" id="IPR010294">
    <property type="entry name" value="ADAMTS_spacer1"/>
</dbReference>
<dbReference type="PRINTS" id="PR01857">
    <property type="entry name" value="ADAMTSFAMILY"/>
</dbReference>
<dbReference type="InterPro" id="IPR001590">
    <property type="entry name" value="Peptidase_M12B"/>
</dbReference>
<dbReference type="PROSITE" id="PS50215">
    <property type="entry name" value="ADAM_MEPRO"/>
    <property type="match status" value="1"/>
</dbReference>
<evidence type="ECO:0000256" key="2">
    <source>
        <dbReference type="ARBA" id="ARBA00022525"/>
    </source>
</evidence>
<keyword evidence="2" id="KW-0964">Secreted</keyword>
<dbReference type="InterPro" id="IPR024079">
    <property type="entry name" value="MetalloPept_cat_dom_sf"/>
</dbReference>
<dbReference type="Pfam" id="PF05986">
    <property type="entry name" value="ADAMTS_spacer1"/>
    <property type="match status" value="1"/>
</dbReference>
<evidence type="ECO:0000256" key="10">
    <source>
        <dbReference type="ARBA" id="ARBA00022869"/>
    </source>
</evidence>
<dbReference type="OrthoDB" id="5855429at2759"/>
<feature type="disulfide bond" evidence="16">
    <location>
        <begin position="455"/>
        <end position="463"/>
    </location>
</feature>
<keyword evidence="13" id="KW-0325">Glycoprotein</keyword>
<feature type="region of interest" description="Disordered" evidence="18">
    <location>
        <begin position="1757"/>
        <end position="1797"/>
    </location>
</feature>
<dbReference type="EMBL" id="CAKKLH010000326">
    <property type="protein sequence ID" value="CAH0112475.1"/>
    <property type="molecule type" value="Genomic_DNA"/>
</dbReference>
<evidence type="ECO:0000313" key="23">
    <source>
        <dbReference type="Proteomes" id="UP000789390"/>
    </source>
</evidence>
<keyword evidence="23" id="KW-1185">Reference proteome</keyword>
<feature type="disulfide bond" evidence="16">
    <location>
        <begin position="697"/>
        <end position="734"/>
    </location>
</feature>
<feature type="region of interest" description="Disordered" evidence="18">
    <location>
        <begin position="1278"/>
        <end position="1300"/>
    </location>
</feature>
<feature type="disulfide bond" evidence="16">
    <location>
        <begin position="615"/>
        <end position="637"/>
    </location>
</feature>
<evidence type="ECO:0000256" key="18">
    <source>
        <dbReference type="SAM" id="MobiDB-lite"/>
    </source>
</evidence>
<feature type="binding site" evidence="15">
    <location>
        <position position="437"/>
    </location>
    <ligand>
        <name>Ca(2+)</name>
        <dbReference type="ChEBI" id="CHEBI:29108"/>
        <label>1</label>
    </ligand>
</feature>